<feature type="transmembrane region" description="Helical" evidence="6">
    <location>
        <begin position="197"/>
        <end position="218"/>
    </location>
</feature>
<sequence>MSSFIRPLLQRRRPSHEYQPLLVRHAEKHFESPEIVRDIVIGLSDGLTVPFALAAGLSSLGDSRIVVIGGLAELISGAISMGLGGFLAAKSEADHYATERVREENEVRDCVEEEIDEVVEILEPYGLDRASLSPLIEKLVANPEHFVDFMMKFELNLEKPDPHRSWVSALTIGLSYFFGGFIPLVPYMLVESAMTGLYISVAVTFFALLFFGFIKSFFMSPKNTISGAFSTALVGMLAAAAAFALVKVIEKF</sequence>
<name>A0A9N8WSD6_9GLOM</name>
<accession>A0A9N8WSD6</accession>
<evidence type="ECO:0000256" key="3">
    <source>
        <dbReference type="ARBA" id="ARBA00022692"/>
    </source>
</evidence>
<keyword evidence="8" id="KW-1185">Reference proteome</keyword>
<evidence type="ECO:0000256" key="1">
    <source>
        <dbReference type="ARBA" id="ARBA00004127"/>
    </source>
</evidence>
<comment type="similarity">
    <text evidence="2">Belongs to the CCC1 family.</text>
</comment>
<comment type="subcellular location">
    <subcellularLocation>
        <location evidence="1">Endomembrane system</location>
        <topology evidence="1">Multi-pass membrane protein</topology>
    </subcellularLocation>
</comment>
<gene>
    <name evidence="7" type="ORF">AGERDE_LOCUS3960</name>
</gene>
<reference evidence="7" key="1">
    <citation type="submission" date="2021-06" db="EMBL/GenBank/DDBJ databases">
        <authorList>
            <person name="Kallberg Y."/>
            <person name="Tangrot J."/>
            <person name="Rosling A."/>
        </authorList>
    </citation>
    <scope>NUCLEOTIDE SEQUENCE</scope>
    <source>
        <strain evidence="7">MT106</strain>
    </source>
</reference>
<dbReference type="EMBL" id="CAJVPL010000423">
    <property type="protein sequence ID" value="CAG8495194.1"/>
    <property type="molecule type" value="Genomic_DNA"/>
</dbReference>
<evidence type="ECO:0000256" key="4">
    <source>
        <dbReference type="ARBA" id="ARBA00022989"/>
    </source>
</evidence>
<dbReference type="AlphaFoldDB" id="A0A9N8WSD6"/>
<dbReference type="Proteomes" id="UP000789831">
    <property type="component" value="Unassembled WGS sequence"/>
</dbReference>
<evidence type="ECO:0000256" key="5">
    <source>
        <dbReference type="ARBA" id="ARBA00023136"/>
    </source>
</evidence>
<dbReference type="GO" id="GO:0005384">
    <property type="term" value="F:manganese ion transmembrane transporter activity"/>
    <property type="evidence" value="ECO:0007669"/>
    <property type="project" value="InterPro"/>
</dbReference>
<dbReference type="InterPro" id="IPR008217">
    <property type="entry name" value="Ccc1_fam"/>
</dbReference>
<keyword evidence="4 6" id="KW-1133">Transmembrane helix</keyword>
<evidence type="ECO:0000256" key="2">
    <source>
        <dbReference type="ARBA" id="ARBA00007049"/>
    </source>
</evidence>
<comment type="caution">
    <text evidence="7">The sequence shown here is derived from an EMBL/GenBank/DDBJ whole genome shotgun (WGS) entry which is preliminary data.</text>
</comment>
<protein>
    <submittedName>
        <fullName evidence="7">4881_t:CDS:1</fullName>
    </submittedName>
</protein>
<dbReference type="Pfam" id="PF01988">
    <property type="entry name" value="VIT1"/>
    <property type="match status" value="1"/>
</dbReference>
<organism evidence="7 8">
    <name type="scientific">Ambispora gerdemannii</name>
    <dbReference type="NCBI Taxonomy" id="144530"/>
    <lineage>
        <taxon>Eukaryota</taxon>
        <taxon>Fungi</taxon>
        <taxon>Fungi incertae sedis</taxon>
        <taxon>Mucoromycota</taxon>
        <taxon>Glomeromycotina</taxon>
        <taxon>Glomeromycetes</taxon>
        <taxon>Archaeosporales</taxon>
        <taxon>Ambisporaceae</taxon>
        <taxon>Ambispora</taxon>
    </lineage>
</organism>
<feature type="transmembrane region" description="Helical" evidence="6">
    <location>
        <begin position="224"/>
        <end position="246"/>
    </location>
</feature>
<dbReference type="GO" id="GO:0012505">
    <property type="term" value="C:endomembrane system"/>
    <property type="evidence" value="ECO:0007669"/>
    <property type="project" value="UniProtKB-SubCell"/>
</dbReference>
<keyword evidence="5 6" id="KW-0472">Membrane</keyword>
<dbReference type="OrthoDB" id="73465at2759"/>
<keyword evidence="3 6" id="KW-0812">Transmembrane</keyword>
<proteinExistence type="inferred from homology"/>
<evidence type="ECO:0000313" key="8">
    <source>
        <dbReference type="Proteomes" id="UP000789831"/>
    </source>
</evidence>
<dbReference type="PANTHER" id="PTHR31851">
    <property type="entry name" value="FE(2+)/MN(2+) TRANSPORTER PCL1"/>
    <property type="match status" value="1"/>
</dbReference>
<feature type="transmembrane region" description="Helical" evidence="6">
    <location>
        <begin position="166"/>
        <end position="190"/>
    </location>
</feature>
<feature type="transmembrane region" description="Helical" evidence="6">
    <location>
        <begin position="65"/>
        <end position="89"/>
    </location>
</feature>
<evidence type="ECO:0000256" key="6">
    <source>
        <dbReference type="SAM" id="Phobius"/>
    </source>
</evidence>
<dbReference type="GO" id="GO:0030026">
    <property type="term" value="P:intracellular manganese ion homeostasis"/>
    <property type="evidence" value="ECO:0007669"/>
    <property type="project" value="InterPro"/>
</dbReference>
<evidence type="ECO:0000313" key="7">
    <source>
        <dbReference type="EMBL" id="CAG8495194.1"/>
    </source>
</evidence>
<dbReference type="CDD" id="cd02435">
    <property type="entry name" value="CCC1"/>
    <property type="match status" value="1"/>
</dbReference>